<evidence type="ECO:0000256" key="1">
    <source>
        <dbReference type="ARBA" id="ARBA00006987"/>
    </source>
</evidence>
<dbReference type="Proteomes" id="UP000092482">
    <property type="component" value="Chromosome"/>
</dbReference>
<dbReference type="InterPro" id="IPR005064">
    <property type="entry name" value="BUG"/>
</dbReference>
<dbReference type="PROSITE" id="PS51257">
    <property type="entry name" value="PROKAR_LIPOPROTEIN"/>
    <property type="match status" value="1"/>
</dbReference>
<dbReference type="PANTHER" id="PTHR42928">
    <property type="entry name" value="TRICARBOXYLATE-BINDING PROTEIN"/>
    <property type="match status" value="1"/>
</dbReference>
<dbReference type="KEGG" id="serj:SGUI_2663"/>
<reference evidence="3 4" key="1">
    <citation type="submission" date="2016-03" db="EMBL/GenBank/DDBJ databases">
        <title>Shallow-sea hydrothermal system.</title>
        <authorList>
            <person name="Tang K."/>
        </authorList>
    </citation>
    <scope>NUCLEOTIDE SEQUENCE [LARGE SCALE GENOMIC DNA]</scope>
    <source>
        <strain evidence="3 4">JLT9</strain>
    </source>
</reference>
<dbReference type="EMBL" id="CP014989">
    <property type="protein sequence ID" value="ANS80059.1"/>
    <property type="molecule type" value="Genomic_DNA"/>
</dbReference>
<evidence type="ECO:0000313" key="3">
    <source>
        <dbReference type="EMBL" id="ANS80059.1"/>
    </source>
</evidence>
<dbReference type="AlphaFoldDB" id="A0A1B1NF84"/>
<protein>
    <submittedName>
        <fullName evidence="3">Tricarboxylate transport protein TctC</fullName>
    </submittedName>
</protein>
<dbReference type="RefSeq" id="WP_066641177.1">
    <property type="nucleotide sequence ID" value="NZ_CP014989.1"/>
</dbReference>
<dbReference type="PATRIC" id="fig|1758689.4.peg.2784"/>
<dbReference type="Gene3D" id="3.40.190.10">
    <property type="entry name" value="Periplasmic binding protein-like II"/>
    <property type="match status" value="1"/>
</dbReference>
<dbReference type="Pfam" id="PF03401">
    <property type="entry name" value="TctC"/>
    <property type="match status" value="1"/>
</dbReference>
<keyword evidence="2" id="KW-0732">Signal</keyword>
<organism evidence="3 4">
    <name type="scientific">Serinicoccus hydrothermalis</name>
    <dbReference type="NCBI Taxonomy" id="1758689"/>
    <lineage>
        <taxon>Bacteria</taxon>
        <taxon>Bacillati</taxon>
        <taxon>Actinomycetota</taxon>
        <taxon>Actinomycetes</taxon>
        <taxon>Micrococcales</taxon>
        <taxon>Ornithinimicrobiaceae</taxon>
        <taxon>Serinicoccus</taxon>
    </lineage>
</organism>
<feature type="signal peptide" evidence="2">
    <location>
        <begin position="1"/>
        <end position="21"/>
    </location>
</feature>
<dbReference type="PIRSF" id="PIRSF017082">
    <property type="entry name" value="YflP"/>
    <property type="match status" value="1"/>
</dbReference>
<dbReference type="CDD" id="cd07012">
    <property type="entry name" value="PBP2_Bug_TTT"/>
    <property type="match status" value="1"/>
</dbReference>
<evidence type="ECO:0000256" key="2">
    <source>
        <dbReference type="SAM" id="SignalP"/>
    </source>
</evidence>
<gene>
    <name evidence="3" type="ORF">SGUI_2663</name>
</gene>
<accession>A0A1B1NF84</accession>
<dbReference type="Gene3D" id="3.40.190.150">
    <property type="entry name" value="Bordetella uptake gene, domain 1"/>
    <property type="match status" value="1"/>
</dbReference>
<dbReference type="SUPFAM" id="SSF53850">
    <property type="entry name" value="Periplasmic binding protein-like II"/>
    <property type="match status" value="1"/>
</dbReference>
<feature type="chain" id="PRO_5038792761" evidence="2">
    <location>
        <begin position="22"/>
        <end position="328"/>
    </location>
</feature>
<keyword evidence="4" id="KW-1185">Reference proteome</keyword>
<comment type="similarity">
    <text evidence="1">Belongs to the UPF0065 (bug) family.</text>
</comment>
<name>A0A1B1NF84_9MICO</name>
<dbReference type="PANTHER" id="PTHR42928:SF5">
    <property type="entry name" value="BLR1237 PROTEIN"/>
    <property type="match status" value="1"/>
</dbReference>
<dbReference type="InterPro" id="IPR042100">
    <property type="entry name" value="Bug_dom1"/>
</dbReference>
<evidence type="ECO:0000313" key="4">
    <source>
        <dbReference type="Proteomes" id="UP000092482"/>
    </source>
</evidence>
<sequence>MSKSKVLAAFAAGASLLVVTACGGSDGASSSDEFPSDDVNMIISYAAGGPTDVGGRAIASFMEKDLGTTFVVENKEGASGSVGTADVVRSEPDGYTIGMTTSSAAGRVPLIEDVGYDLEDVQAIGVGTFGPGLIIVPADSGYSSIDDLIEEAKANPGGIKVGTAGASSPQHVELVRMAEEYDVELTAVPFKGEAPAVTALLGDNVDACFCSNAQTTMAQVDAGEFTILATGAPDRLGWIPDVPTLAESGFESLIYGNSYFILVAPADIPEDVLATLEGSLEKALQDPATVEVIGEVRLLDEFMGADALQEMMADEQETLGPILTELLG</sequence>
<proteinExistence type="inferred from homology"/>
<dbReference type="OrthoDB" id="9780943at2"/>
<dbReference type="STRING" id="1758689.SGUI_2663"/>